<feature type="transmembrane region" description="Helical" evidence="1">
    <location>
        <begin position="164"/>
        <end position="184"/>
    </location>
</feature>
<feature type="transmembrane region" description="Helical" evidence="1">
    <location>
        <begin position="20"/>
        <end position="38"/>
    </location>
</feature>
<feature type="transmembrane region" description="Helical" evidence="1">
    <location>
        <begin position="104"/>
        <end position="120"/>
    </location>
</feature>
<evidence type="ECO:0000313" key="3">
    <source>
        <dbReference type="Proteomes" id="UP001316087"/>
    </source>
</evidence>
<feature type="transmembrane region" description="Helical" evidence="1">
    <location>
        <begin position="74"/>
        <end position="97"/>
    </location>
</feature>
<feature type="transmembrane region" description="Helical" evidence="1">
    <location>
        <begin position="50"/>
        <end position="68"/>
    </location>
</feature>
<name>A0ABS9UDX3_9BACL</name>
<keyword evidence="3" id="KW-1185">Reference proteome</keyword>
<dbReference type="Pfam" id="PF14808">
    <property type="entry name" value="TMEM164"/>
    <property type="match status" value="1"/>
</dbReference>
<protein>
    <submittedName>
        <fullName evidence="2">YwaF family protein</fullName>
    </submittedName>
</protein>
<dbReference type="RefSeq" id="WP_241369603.1">
    <property type="nucleotide sequence ID" value="NZ_JAKZFC010000004.1"/>
</dbReference>
<keyword evidence="1" id="KW-0472">Membrane</keyword>
<evidence type="ECO:0000256" key="1">
    <source>
        <dbReference type="SAM" id="Phobius"/>
    </source>
</evidence>
<keyword evidence="1" id="KW-0812">Transmembrane</keyword>
<organism evidence="2 3">
    <name type="scientific">Solibacillus palustris</name>
    <dbReference type="NCBI Taxonomy" id="2908203"/>
    <lineage>
        <taxon>Bacteria</taxon>
        <taxon>Bacillati</taxon>
        <taxon>Bacillota</taxon>
        <taxon>Bacilli</taxon>
        <taxon>Bacillales</taxon>
        <taxon>Caryophanaceae</taxon>
        <taxon>Solibacillus</taxon>
    </lineage>
</organism>
<keyword evidence="1" id="KW-1133">Transmembrane helix</keyword>
<gene>
    <name evidence="2" type="ORF">LZ480_11580</name>
</gene>
<reference evidence="2 3" key="1">
    <citation type="submission" date="2022-03" db="EMBL/GenBank/DDBJ databases">
        <authorList>
            <person name="Jo J.-H."/>
            <person name="Im W.-T."/>
        </authorList>
    </citation>
    <scope>NUCLEOTIDE SEQUENCE [LARGE SCALE GENOMIC DNA]</scope>
    <source>
        <strain evidence="2 3">MA9</strain>
    </source>
</reference>
<dbReference type="EMBL" id="JAKZFC010000004">
    <property type="protein sequence ID" value="MCH7322533.1"/>
    <property type="molecule type" value="Genomic_DNA"/>
</dbReference>
<accession>A0ABS9UDX3</accession>
<proteinExistence type="predicted"/>
<evidence type="ECO:0000313" key="2">
    <source>
        <dbReference type="EMBL" id="MCH7322533.1"/>
    </source>
</evidence>
<dbReference type="Proteomes" id="UP001316087">
    <property type="component" value="Unassembled WGS sequence"/>
</dbReference>
<sequence>MLYETFQSLENGFRLFDWYHLSWLMLTVLVICIMYNIYSSADLKLKRKIRIRWALVILLLESIKNLVLVWQGEFWYGSLPLHLCGLGIFIVLAHAFLKGHHLDMILYFLTMPGAFMSLVTPDWTNVSAFNYLHFHSFLFHVLLFAYPVTMLLSKELTLSIRKMWQPILFLCVTVPVIYVLNVLWETNFMFINQAAEGTPLMLLEQYLGRQYYILGFIGLVMVFWLLLLLPIIVCNSYRRTY</sequence>
<comment type="caution">
    <text evidence="2">The sequence shown here is derived from an EMBL/GenBank/DDBJ whole genome shotgun (WGS) entry which is preliminary data.</text>
</comment>
<feature type="transmembrane region" description="Helical" evidence="1">
    <location>
        <begin position="132"/>
        <end position="152"/>
    </location>
</feature>
<feature type="transmembrane region" description="Helical" evidence="1">
    <location>
        <begin position="211"/>
        <end position="233"/>
    </location>
</feature>